<feature type="transmembrane region" description="Helical" evidence="2">
    <location>
        <begin position="41"/>
        <end position="61"/>
    </location>
</feature>
<keyword evidence="3" id="KW-0496">Mitochondrion</keyword>
<sequence>MHFFHLVSPPLGFLIVLFLYFGSSVPYHIIVLFLYKRSTDPIPIPIPIPILIVFRVLFLYSRPPPPARGRRVLSFSPFSSSIRLRRFYKNHKKDQKISSIGDEGGDRNIKE</sequence>
<gene>
    <name evidence="3" type="primary">ORF111</name>
</gene>
<organism evidence="3">
    <name type="scientific">Hoilungia sp. H23</name>
    <dbReference type="NCBI Taxonomy" id="2781605"/>
    <lineage>
        <taxon>Eukaryota</taxon>
        <taxon>Metazoa</taxon>
        <taxon>Placozoa</taxon>
        <taxon>Uniplacotomia</taxon>
        <taxon>Hoilungea</taxon>
        <taxon>Hoilungidae</taxon>
        <taxon>Hoilungia</taxon>
    </lineage>
</organism>
<keyword evidence="2" id="KW-0812">Transmembrane</keyword>
<evidence type="ECO:0000256" key="2">
    <source>
        <dbReference type="SAM" id="Phobius"/>
    </source>
</evidence>
<dbReference type="EMBL" id="MT957399">
    <property type="protein sequence ID" value="QOU12309.1"/>
    <property type="molecule type" value="Genomic_DNA"/>
</dbReference>
<evidence type="ECO:0000313" key="3">
    <source>
        <dbReference type="EMBL" id="QOU12309.1"/>
    </source>
</evidence>
<accession>A0A7U3NG47</accession>
<reference evidence="3" key="1">
    <citation type="journal article" date="2020" name="Genome Biol. Evol.">
        <title>Mitochondrial genome evolution of placozoans: gene rearrangements and repeat expansions.</title>
        <authorList>
            <person name="Miyazawa H."/>
            <person name="Osigus H.J."/>
            <person name="Rolfes S."/>
            <person name="Kamm K."/>
            <person name="Schierwater B."/>
            <person name="Nakano H."/>
        </authorList>
    </citation>
    <scope>NUCLEOTIDE SEQUENCE</scope>
</reference>
<protein>
    <submittedName>
        <fullName evidence="3">ORF111</fullName>
    </submittedName>
</protein>
<keyword evidence="2" id="KW-1133">Transmembrane helix</keyword>
<dbReference type="AlphaFoldDB" id="A0A7U3NG47"/>
<geneLocation type="mitochondrion" evidence="3"/>
<feature type="transmembrane region" description="Helical" evidence="2">
    <location>
        <begin position="12"/>
        <end position="35"/>
    </location>
</feature>
<name>A0A7U3NG47_9METZ</name>
<proteinExistence type="predicted"/>
<keyword evidence="2" id="KW-0472">Membrane</keyword>
<evidence type="ECO:0000256" key="1">
    <source>
        <dbReference type="SAM" id="MobiDB-lite"/>
    </source>
</evidence>
<feature type="region of interest" description="Disordered" evidence="1">
    <location>
        <begin position="91"/>
        <end position="111"/>
    </location>
</feature>